<keyword evidence="1" id="KW-0808">Transferase</keyword>
<proteinExistence type="predicted"/>
<dbReference type="Gene3D" id="3.40.50.300">
    <property type="entry name" value="P-loop containing nucleotide triphosphate hydrolases"/>
    <property type="match status" value="1"/>
</dbReference>
<name>A0A543I039_9MICO</name>
<dbReference type="EMBL" id="VFPM01000001">
    <property type="protein sequence ID" value="TQM63953.1"/>
    <property type="molecule type" value="Genomic_DNA"/>
</dbReference>
<protein>
    <submittedName>
        <fullName evidence="1">Uridine kinase</fullName>
    </submittedName>
</protein>
<dbReference type="RefSeq" id="WP_141841665.1">
    <property type="nucleotide sequence ID" value="NZ_VFPM01000001.1"/>
</dbReference>
<keyword evidence="1" id="KW-0418">Kinase</keyword>
<organism evidence="1 2">
    <name type="scientific">Humibacillus xanthopallidus</name>
    <dbReference type="NCBI Taxonomy" id="412689"/>
    <lineage>
        <taxon>Bacteria</taxon>
        <taxon>Bacillati</taxon>
        <taxon>Actinomycetota</taxon>
        <taxon>Actinomycetes</taxon>
        <taxon>Micrococcales</taxon>
        <taxon>Intrasporangiaceae</taxon>
        <taxon>Humibacillus</taxon>
    </lineage>
</organism>
<dbReference type="OrthoDB" id="3691767at2"/>
<dbReference type="PANTHER" id="PTHR10285">
    <property type="entry name" value="URIDINE KINASE"/>
    <property type="match status" value="1"/>
</dbReference>
<dbReference type="Proteomes" id="UP000316747">
    <property type="component" value="Unassembled WGS sequence"/>
</dbReference>
<comment type="caution">
    <text evidence="1">The sequence shown here is derived from an EMBL/GenBank/DDBJ whole genome shotgun (WGS) entry which is preliminary data.</text>
</comment>
<dbReference type="SUPFAM" id="SSF52540">
    <property type="entry name" value="P-loop containing nucleoside triphosphate hydrolases"/>
    <property type="match status" value="1"/>
</dbReference>
<dbReference type="AlphaFoldDB" id="A0A543I039"/>
<dbReference type="GO" id="GO:0016301">
    <property type="term" value="F:kinase activity"/>
    <property type="evidence" value="ECO:0007669"/>
    <property type="project" value="UniProtKB-KW"/>
</dbReference>
<reference evidence="1 2" key="1">
    <citation type="submission" date="2019-06" db="EMBL/GenBank/DDBJ databases">
        <title>Genome sequencing of plant associated microbes to promote plant fitness in Sorghum bicolor and Oryza sativa.</title>
        <authorList>
            <person name="Coleman-Derr D."/>
        </authorList>
    </citation>
    <scope>NUCLEOTIDE SEQUENCE [LARGE SCALE GENOMIC DNA]</scope>
    <source>
        <strain evidence="1 2">KV-663</strain>
    </source>
</reference>
<gene>
    <name evidence="1" type="ORF">FBY41_0307</name>
</gene>
<evidence type="ECO:0000313" key="1">
    <source>
        <dbReference type="EMBL" id="TQM63953.1"/>
    </source>
</evidence>
<evidence type="ECO:0000313" key="2">
    <source>
        <dbReference type="Proteomes" id="UP000316747"/>
    </source>
</evidence>
<sequence length="224" mass="24250">MAPTPGPAGSESAAAGPAAGRRRVILLTGPSGAGKSRLAERLSAAHGWPVVRLDDFYREHHDPHLPRSPLGIPDWDHIDSWHADAAVEALRQLVDEGRVEVPVYDIGTSAVTGRHVVTAGPHDYVLAEGLFAARLVDQLREQGLLAEALCVRQNRFLTALRRFARDLAERRKPPHILVRRGLALLRDEPRVIAEAQAHGARCIHPRQAESELSGLPATALPAGP</sequence>
<dbReference type="InterPro" id="IPR027417">
    <property type="entry name" value="P-loop_NTPase"/>
</dbReference>
<dbReference type="Pfam" id="PF13671">
    <property type="entry name" value="AAA_33"/>
    <property type="match status" value="1"/>
</dbReference>
<accession>A0A543I039</accession>
<keyword evidence="2" id="KW-1185">Reference proteome</keyword>